<organism evidence="1">
    <name type="scientific">marine sediment metagenome</name>
    <dbReference type="NCBI Taxonomy" id="412755"/>
    <lineage>
        <taxon>unclassified sequences</taxon>
        <taxon>metagenomes</taxon>
        <taxon>ecological metagenomes</taxon>
    </lineage>
</organism>
<gene>
    <name evidence="1" type="ORF">LCGC14_2428950</name>
</gene>
<evidence type="ECO:0008006" key="2">
    <source>
        <dbReference type="Google" id="ProtNLM"/>
    </source>
</evidence>
<dbReference type="AlphaFoldDB" id="A0A0F9C9S5"/>
<accession>A0A0F9C9S5</accession>
<reference evidence="1" key="1">
    <citation type="journal article" date="2015" name="Nature">
        <title>Complex archaea that bridge the gap between prokaryotes and eukaryotes.</title>
        <authorList>
            <person name="Spang A."/>
            <person name="Saw J.H."/>
            <person name="Jorgensen S.L."/>
            <person name="Zaremba-Niedzwiedzka K."/>
            <person name="Martijn J."/>
            <person name="Lind A.E."/>
            <person name="van Eijk R."/>
            <person name="Schleper C."/>
            <person name="Guy L."/>
            <person name="Ettema T.J."/>
        </authorList>
    </citation>
    <scope>NUCLEOTIDE SEQUENCE</scope>
</reference>
<proteinExistence type="predicted"/>
<comment type="caution">
    <text evidence="1">The sequence shown here is derived from an EMBL/GenBank/DDBJ whole genome shotgun (WGS) entry which is preliminary data.</text>
</comment>
<protein>
    <recommendedName>
        <fullName evidence="2">Bacteriophage tail tape measure C-terminal domain-containing protein</fullName>
    </recommendedName>
</protein>
<sequence length="343" mass="35675">LLIAGKERKIILELLKAENRLKKAGIDLNSEAAKTELAAVREAAQLREEVRAAVKDETEALKDFTKVIGTAFEDALVKGANFRDLLRSIEEDLIRIVTRIAITKPFESALTTAIEGGKLDKDAEGIEKIGFSLGNILKDIFGFGNQKKQEELVDKVAEAQAKAALASGQFTISTDAASTAVQDLAKAAFEASVALRSIQTVQPGGGIGGLLGSSGAGGGPIGLGSTGLDFQGFGGTTGGFVGPFAKGGVGSSRGRVKLQSFDSGGIADSPSIGIFAEKKGQKEAFVPLPSGGKIPVEISGGEKGGDTNVNFFITTPDADSFRQSQGQLMADALRFVQSGQRNT</sequence>
<feature type="non-terminal residue" evidence="1">
    <location>
        <position position="1"/>
    </location>
</feature>
<dbReference type="EMBL" id="LAZR01037107">
    <property type="protein sequence ID" value="KKL23082.1"/>
    <property type="molecule type" value="Genomic_DNA"/>
</dbReference>
<evidence type="ECO:0000313" key="1">
    <source>
        <dbReference type="EMBL" id="KKL23082.1"/>
    </source>
</evidence>
<name>A0A0F9C9S5_9ZZZZ</name>